<dbReference type="SUPFAM" id="SSF56349">
    <property type="entry name" value="DNA breaking-rejoining enzymes"/>
    <property type="match status" value="1"/>
</dbReference>
<name>A0A0C3AFH3_PILCF</name>
<dbReference type="HOGENOM" id="CLU_1571243_0_0_1"/>
<feature type="region of interest" description="Disordered" evidence="2">
    <location>
        <begin position="1"/>
        <end position="20"/>
    </location>
</feature>
<dbReference type="InParanoid" id="A0A0C3AFH3"/>
<dbReference type="GO" id="GO:0003677">
    <property type="term" value="F:DNA binding"/>
    <property type="evidence" value="ECO:0007669"/>
    <property type="project" value="InterPro"/>
</dbReference>
<protein>
    <submittedName>
        <fullName evidence="3">Uncharacterized protein</fullName>
    </submittedName>
</protein>
<reference evidence="3 4" key="1">
    <citation type="submission" date="2014-04" db="EMBL/GenBank/DDBJ databases">
        <authorList>
            <consortium name="DOE Joint Genome Institute"/>
            <person name="Kuo A."/>
            <person name="Tarkka M."/>
            <person name="Buscot F."/>
            <person name="Kohler A."/>
            <person name="Nagy L.G."/>
            <person name="Floudas D."/>
            <person name="Copeland A."/>
            <person name="Barry K.W."/>
            <person name="Cichocki N."/>
            <person name="Veneault-Fourrey C."/>
            <person name="LaButti K."/>
            <person name="Lindquist E.A."/>
            <person name="Lipzen A."/>
            <person name="Lundell T."/>
            <person name="Morin E."/>
            <person name="Murat C."/>
            <person name="Sun H."/>
            <person name="Tunlid A."/>
            <person name="Henrissat B."/>
            <person name="Grigoriev I.V."/>
            <person name="Hibbett D.S."/>
            <person name="Martin F."/>
            <person name="Nordberg H.P."/>
            <person name="Cantor M.N."/>
            <person name="Hua S.X."/>
        </authorList>
    </citation>
    <scope>NUCLEOTIDE SEQUENCE [LARGE SCALE GENOMIC DNA]</scope>
    <source>
        <strain evidence="3 4">F 1598</strain>
    </source>
</reference>
<evidence type="ECO:0000256" key="2">
    <source>
        <dbReference type="SAM" id="MobiDB-lite"/>
    </source>
</evidence>
<dbReference type="AlphaFoldDB" id="A0A0C3AFH3"/>
<evidence type="ECO:0000256" key="1">
    <source>
        <dbReference type="ARBA" id="ARBA00023172"/>
    </source>
</evidence>
<reference evidence="4" key="2">
    <citation type="submission" date="2015-01" db="EMBL/GenBank/DDBJ databases">
        <title>Evolutionary Origins and Diversification of the Mycorrhizal Mutualists.</title>
        <authorList>
            <consortium name="DOE Joint Genome Institute"/>
            <consortium name="Mycorrhizal Genomics Consortium"/>
            <person name="Kohler A."/>
            <person name="Kuo A."/>
            <person name="Nagy L.G."/>
            <person name="Floudas D."/>
            <person name="Copeland A."/>
            <person name="Barry K.W."/>
            <person name="Cichocki N."/>
            <person name="Veneault-Fourrey C."/>
            <person name="LaButti K."/>
            <person name="Lindquist E.A."/>
            <person name="Lipzen A."/>
            <person name="Lundell T."/>
            <person name="Morin E."/>
            <person name="Murat C."/>
            <person name="Riley R."/>
            <person name="Ohm R."/>
            <person name="Sun H."/>
            <person name="Tunlid A."/>
            <person name="Henrissat B."/>
            <person name="Grigoriev I.V."/>
            <person name="Hibbett D.S."/>
            <person name="Martin F."/>
        </authorList>
    </citation>
    <scope>NUCLEOTIDE SEQUENCE [LARGE SCALE GENOMIC DNA]</scope>
    <source>
        <strain evidence="4">F 1598</strain>
    </source>
</reference>
<keyword evidence="4" id="KW-1185">Reference proteome</keyword>
<evidence type="ECO:0000313" key="4">
    <source>
        <dbReference type="Proteomes" id="UP000054166"/>
    </source>
</evidence>
<dbReference type="EMBL" id="KN833123">
    <property type="protein sequence ID" value="KIM72543.1"/>
    <property type="molecule type" value="Genomic_DNA"/>
</dbReference>
<dbReference type="PANTHER" id="PTHR34605">
    <property type="entry name" value="PHAGE_INTEGRASE DOMAIN-CONTAINING PROTEIN"/>
    <property type="match status" value="1"/>
</dbReference>
<dbReference type="InterPro" id="IPR052925">
    <property type="entry name" value="Phage_Integrase-like_Recomb"/>
</dbReference>
<dbReference type="Gene3D" id="1.10.443.10">
    <property type="entry name" value="Intergrase catalytic core"/>
    <property type="match status" value="1"/>
</dbReference>
<dbReference type="Proteomes" id="UP000054166">
    <property type="component" value="Unassembled WGS sequence"/>
</dbReference>
<dbReference type="PANTHER" id="PTHR34605:SF3">
    <property type="entry name" value="P CELL-TYPE AGGLUTINATION PROTEIN MAP4-LIKE-RELATED"/>
    <property type="match status" value="1"/>
</dbReference>
<dbReference type="GO" id="GO:0015074">
    <property type="term" value="P:DNA integration"/>
    <property type="evidence" value="ECO:0007669"/>
    <property type="project" value="InterPro"/>
</dbReference>
<dbReference type="InterPro" id="IPR013762">
    <property type="entry name" value="Integrase-like_cat_sf"/>
</dbReference>
<sequence>MLSSVKKGVSKLVPAESQRDKSDPVTLEHLHCLLRNLDLSNAKDAAIYAASTAAFHGVCRSSELCVLSCNLFDPSKHVSNTARIVFDSTPSGVRHASFNIPWSKTKGSKGATIILTDLNNPTSPIPALRHHLSANAKVPPGAPLFAFETDDGGWEPLTKTNWLRDVMKFG</sequence>
<dbReference type="OrthoDB" id="3266428at2759"/>
<proteinExistence type="predicted"/>
<dbReference type="STRING" id="765440.A0A0C3AFH3"/>
<organism evidence="3 4">
    <name type="scientific">Piloderma croceum (strain F 1598)</name>
    <dbReference type="NCBI Taxonomy" id="765440"/>
    <lineage>
        <taxon>Eukaryota</taxon>
        <taxon>Fungi</taxon>
        <taxon>Dikarya</taxon>
        <taxon>Basidiomycota</taxon>
        <taxon>Agaricomycotina</taxon>
        <taxon>Agaricomycetes</taxon>
        <taxon>Agaricomycetidae</taxon>
        <taxon>Atheliales</taxon>
        <taxon>Atheliaceae</taxon>
        <taxon>Piloderma</taxon>
    </lineage>
</organism>
<dbReference type="GO" id="GO:0006310">
    <property type="term" value="P:DNA recombination"/>
    <property type="evidence" value="ECO:0007669"/>
    <property type="project" value="UniProtKB-KW"/>
</dbReference>
<keyword evidence="1" id="KW-0233">DNA recombination</keyword>
<evidence type="ECO:0000313" key="3">
    <source>
        <dbReference type="EMBL" id="KIM72543.1"/>
    </source>
</evidence>
<dbReference type="InterPro" id="IPR011010">
    <property type="entry name" value="DNA_brk_join_enz"/>
</dbReference>
<gene>
    <name evidence="3" type="ORF">PILCRDRAFT_16034</name>
</gene>
<accession>A0A0C3AFH3</accession>